<evidence type="ECO:0000256" key="4">
    <source>
        <dbReference type="PROSITE-ProRule" id="PRU01161"/>
    </source>
</evidence>
<evidence type="ECO:0000313" key="8">
    <source>
        <dbReference type="Proteomes" id="UP000012073"/>
    </source>
</evidence>
<gene>
    <name evidence="7" type="ORF">CHC_T00005231001</name>
</gene>
<dbReference type="KEGG" id="ccp:CHC_T00005231001"/>
<dbReference type="GO" id="GO:0016042">
    <property type="term" value="P:lipid catabolic process"/>
    <property type="evidence" value="ECO:0007669"/>
    <property type="project" value="UniProtKB-UniRule"/>
</dbReference>
<feature type="region of interest" description="Disordered" evidence="5">
    <location>
        <begin position="443"/>
        <end position="469"/>
    </location>
</feature>
<dbReference type="Proteomes" id="UP000012073">
    <property type="component" value="Unassembled WGS sequence"/>
</dbReference>
<feature type="active site" description="Proton acceptor" evidence="4">
    <location>
        <position position="256"/>
    </location>
</feature>
<reference evidence="8" key="1">
    <citation type="journal article" date="2013" name="Proc. Natl. Acad. Sci. U.S.A.">
        <title>Genome structure and metabolic features in the red seaweed Chondrus crispus shed light on evolution of the Archaeplastida.</title>
        <authorList>
            <person name="Collen J."/>
            <person name="Porcel B."/>
            <person name="Carre W."/>
            <person name="Ball S.G."/>
            <person name="Chaparro C."/>
            <person name="Tonon T."/>
            <person name="Barbeyron T."/>
            <person name="Michel G."/>
            <person name="Noel B."/>
            <person name="Valentin K."/>
            <person name="Elias M."/>
            <person name="Artiguenave F."/>
            <person name="Arun A."/>
            <person name="Aury J.M."/>
            <person name="Barbosa-Neto J.F."/>
            <person name="Bothwell J.H."/>
            <person name="Bouget F.Y."/>
            <person name="Brillet L."/>
            <person name="Cabello-Hurtado F."/>
            <person name="Capella-Gutierrez S."/>
            <person name="Charrier B."/>
            <person name="Cladiere L."/>
            <person name="Cock J.M."/>
            <person name="Coelho S.M."/>
            <person name="Colleoni C."/>
            <person name="Czjzek M."/>
            <person name="Da Silva C."/>
            <person name="Delage L."/>
            <person name="Denoeud F."/>
            <person name="Deschamps P."/>
            <person name="Dittami S.M."/>
            <person name="Gabaldon T."/>
            <person name="Gachon C.M."/>
            <person name="Groisillier A."/>
            <person name="Herve C."/>
            <person name="Jabbari K."/>
            <person name="Katinka M."/>
            <person name="Kloareg B."/>
            <person name="Kowalczyk N."/>
            <person name="Labadie K."/>
            <person name="Leblanc C."/>
            <person name="Lopez P.J."/>
            <person name="McLachlan D.H."/>
            <person name="Meslet-Cladiere L."/>
            <person name="Moustafa A."/>
            <person name="Nehr Z."/>
            <person name="Nyvall Collen P."/>
            <person name="Panaud O."/>
            <person name="Partensky F."/>
            <person name="Poulain J."/>
            <person name="Rensing S.A."/>
            <person name="Rousvoal S."/>
            <person name="Samson G."/>
            <person name="Symeonidi A."/>
            <person name="Weissenbach J."/>
            <person name="Zambounis A."/>
            <person name="Wincker P."/>
            <person name="Boyen C."/>
        </authorList>
    </citation>
    <scope>NUCLEOTIDE SEQUENCE [LARGE SCALE GENOMIC DNA]</scope>
    <source>
        <strain evidence="8">cv. Stackhouse</strain>
    </source>
</reference>
<evidence type="ECO:0000313" key="7">
    <source>
        <dbReference type="EMBL" id="CDF37049.1"/>
    </source>
</evidence>
<dbReference type="PANTHER" id="PTHR14226">
    <property type="entry name" value="NEUROPATHY TARGET ESTERASE/SWISS CHEESE D.MELANOGASTER"/>
    <property type="match status" value="1"/>
</dbReference>
<evidence type="ECO:0000256" key="5">
    <source>
        <dbReference type="SAM" id="MobiDB-lite"/>
    </source>
</evidence>
<accession>R7QG57</accession>
<keyword evidence="1 4" id="KW-0378">Hydrolase</keyword>
<dbReference type="GO" id="GO:0052689">
    <property type="term" value="F:carboxylic ester hydrolase activity"/>
    <property type="evidence" value="ECO:0007669"/>
    <property type="project" value="UniProtKB-ARBA"/>
</dbReference>
<evidence type="ECO:0000256" key="1">
    <source>
        <dbReference type="ARBA" id="ARBA00022801"/>
    </source>
</evidence>
<dbReference type="GO" id="GO:0016298">
    <property type="term" value="F:lipase activity"/>
    <property type="evidence" value="ECO:0007669"/>
    <property type="project" value="UniProtKB-ARBA"/>
</dbReference>
<dbReference type="InterPro" id="IPR050301">
    <property type="entry name" value="NTE"/>
</dbReference>
<feature type="domain" description="PNPLA" evidence="6">
    <location>
        <begin position="73"/>
        <end position="269"/>
    </location>
</feature>
<protein>
    <recommendedName>
        <fullName evidence="6">PNPLA domain-containing protein</fullName>
    </recommendedName>
</protein>
<dbReference type="Gramene" id="CDF37049">
    <property type="protein sequence ID" value="CDF37049"/>
    <property type="gene ID" value="CHC_T00005231001"/>
</dbReference>
<keyword evidence="2 4" id="KW-0442">Lipid degradation</keyword>
<evidence type="ECO:0000256" key="3">
    <source>
        <dbReference type="ARBA" id="ARBA00023098"/>
    </source>
</evidence>
<dbReference type="OMA" id="CIEGGGM"/>
<dbReference type="PANTHER" id="PTHR14226:SF64">
    <property type="entry name" value="PNPLA DOMAIN-CONTAINING PROTEIN"/>
    <property type="match status" value="1"/>
</dbReference>
<keyword evidence="3 4" id="KW-0443">Lipid metabolism</keyword>
<proteinExistence type="predicted"/>
<dbReference type="InterPro" id="IPR002641">
    <property type="entry name" value="PNPLA_dom"/>
</dbReference>
<keyword evidence="8" id="KW-1185">Reference proteome</keyword>
<feature type="short sequence motif" description="GXGXXG" evidence="4">
    <location>
        <begin position="77"/>
        <end position="82"/>
    </location>
</feature>
<dbReference type="SUPFAM" id="SSF52151">
    <property type="entry name" value="FabD/lysophospholipase-like"/>
    <property type="match status" value="1"/>
</dbReference>
<dbReference type="Gene3D" id="3.40.1090.10">
    <property type="entry name" value="Cytosolic phospholipase A2 catalytic domain"/>
    <property type="match status" value="1"/>
</dbReference>
<dbReference type="InterPro" id="IPR016035">
    <property type="entry name" value="Acyl_Trfase/lysoPLipase"/>
</dbReference>
<organism evidence="7 8">
    <name type="scientific">Chondrus crispus</name>
    <name type="common">Carrageen Irish moss</name>
    <name type="synonym">Polymorpha crispa</name>
    <dbReference type="NCBI Taxonomy" id="2769"/>
    <lineage>
        <taxon>Eukaryota</taxon>
        <taxon>Rhodophyta</taxon>
        <taxon>Florideophyceae</taxon>
        <taxon>Rhodymeniophycidae</taxon>
        <taxon>Gigartinales</taxon>
        <taxon>Gigartinaceae</taxon>
        <taxon>Chondrus</taxon>
    </lineage>
</organism>
<comment type="caution">
    <text evidence="4">Lacks conserved residue(s) required for the propagation of feature annotation.</text>
</comment>
<evidence type="ECO:0000259" key="6">
    <source>
        <dbReference type="PROSITE" id="PS51635"/>
    </source>
</evidence>
<dbReference type="EMBL" id="HG001812">
    <property type="protein sequence ID" value="CDF37049.1"/>
    <property type="molecule type" value="Genomic_DNA"/>
</dbReference>
<feature type="short sequence motif" description="GXSXG" evidence="4">
    <location>
        <begin position="106"/>
        <end position="110"/>
    </location>
</feature>
<evidence type="ECO:0000256" key="2">
    <source>
        <dbReference type="ARBA" id="ARBA00022963"/>
    </source>
</evidence>
<dbReference type="Pfam" id="PF01734">
    <property type="entry name" value="Patatin"/>
    <property type="match status" value="1"/>
</dbReference>
<dbReference type="PROSITE" id="PS51635">
    <property type="entry name" value="PNPLA"/>
    <property type="match status" value="1"/>
</dbReference>
<feature type="active site" description="Nucleophile" evidence="4">
    <location>
        <position position="108"/>
    </location>
</feature>
<sequence length="503" mass="56695">MTAFTSAPRWPVRAPLQTARHLLSRRHCPLAVGQRIADTSSTEPLHPVLDILKRRLERPSKPGQRKDDRKVALCIEGGGMRGAVSAGMVAAIKYCGLENAFDVVYGSSAGAIVGAYFVSRQLPVYGAQIYYDIICSIPENGQRFIDLWALRHHPYFRRKRRGSKEFYGKGTRPVLLLDRLIDHVMRTERPLNWDQFWKYHSQMPLKPVASSLSAMRSQTLDDFTSLDEFLERLRASARVPGIAGNPVEINGDFYADGLLFEPIPYRSAMRDGCTDILVLRTKPESAARKGTKPGIYEKHIASPYFDLFHVFSPRAKVSDYLDTGSHLNIYNEDMQILKLENKVPYSSSDAAIFSIAPPADGPGVGQLESRAKVVYEGVRNGFTAAYDTLSPFADGCLDSVPMATVTSAKGKELEQKMTAGRRAAKWVFSDSELEDVEKRHKEAKRIRDQVRRQKRNRTTPAAPESRRERIKRVLKRRRILRAKHRARANAAAFATIEERFFVG</sequence>
<dbReference type="GeneID" id="17324581"/>
<dbReference type="AlphaFoldDB" id="R7QG57"/>
<dbReference type="RefSeq" id="XP_005716868.1">
    <property type="nucleotide sequence ID" value="XM_005716811.1"/>
</dbReference>
<name>R7QG57_CHOCR</name>
<dbReference type="OrthoDB" id="45309at2759"/>